<proteinExistence type="predicted"/>
<sequence>MSTPDTVGPMGRITTPSYNHELATVRAGVRRRTASTVRRSYDASIVVLALESTDGTDHRQGLSTFDMCSRTVISAAERMVSLVREPQSLAVAIAYDECLDIITAAVNQMEETGPQGVMHEHVLEVYQAMRSIHEVLRPSSSVRRALQF</sequence>
<protein>
    <submittedName>
        <fullName evidence="1">Uncharacterized protein</fullName>
    </submittedName>
</protein>
<evidence type="ECO:0000313" key="1">
    <source>
        <dbReference type="EMBL" id="CAH0476861.1"/>
    </source>
</evidence>
<evidence type="ECO:0000313" key="2">
    <source>
        <dbReference type="EMBL" id="CAH0517691.1"/>
    </source>
</evidence>
<dbReference type="EMBL" id="CAKLCB010000248">
    <property type="protein sequence ID" value="CAH0517691.1"/>
    <property type="molecule type" value="Genomic_DNA"/>
</dbReference>
<keyword evidence="3" id="KW-1185">Reference proteome</keyword>
<name>A0AAU9L9W2_9STRA</name>
<evidence type="ECO:0000313" key="4">
    <source>
        <dbReference type="Proteomes" id="UP001160483"/>
    </source>
</evidence>
<gene>
    <name evidence="2" type="ORF">PBS001_LOCUS4285</name>
    <name evidence="1" type="ORF">PBS003_LOCUS3625</name>
</gene>
<dbReference type="AlphaFoldDB" id="A0AAU9L9W2"/>
<dbReference type="EMBL" id="CAKKTJ010000164">
    <property type="protein sequence ID" value="CAH0476861.1"/>
    <property type="molecule type" value="Genomic_DNA"/>
</dbReference>
<organism evidence="1 4">
    <name type="scientific">Peronospora belbahrii</name>
    <dbReference type="NCBI Taxonomy" id="622444"/>
    <lineage>
        <taxon>Eukaryota</taxon>
        <taxon>Sar</taxon>
        <taxon>Stramenopiles</taxon>
        <taxon>Oomycota</taxon>
        <taxon>Peronosporomycetes</taxon>
        <taxon>Peronosporales</taxon>
        <taxon>Peronosporaceae</taxon>
        <taxon>Peronospora</taxon>
    </lineage>
</organism>
<reference evidence="1 3" key="1">
    <citation type="submission" date="2021-11" db="EMBL/GenBank/DDBJ databases">
        <authorList>
            <person name="Islam A."/>
            <person name="Islam S."/>
            <person name="Flora M.S."/>
            <person name="Rahman M."/>
            <person name="Ziaur R.M."/>
            <person name="Epstein J.H."/>
            <person name="Hassan M."/>
            <person name="Klassen M."/>
            <person name="Woodard K."/>
            <person name="Webb A."/>
            <person name="Webby R.J."/>
            <person name="El Zowalaty M.E."/>
        </authorList>
    </citation>
    <scope>NUCLEOTIDE SEQUENCE</scope>
    <source>
        <strain evidence="2">Pbs1</strain>
        <strain evidence="1">Pbs3</strain>
    </source>
</reference>
<evidence type="ECO:0000313" key="3">
    <source>
        <dbReference type="Proteomes" id="UP001158986"/>
    </source>
</evidence>
<dbReference type="Proteomes" id="UP001160483">
    <property type="component" value="Unassembled WGS sequence"/>
</dbReference>
<dbReference type="Proteomes" id="UP001158986">
    <property type="component" value="Unassembled WGS sequence"/>
</dbReference>
<comment type="caution">
    <text evidence="1">The sequence shown here is derived from an EMBL/GenBank/DDBJ whole genome shotgun (WGS) entry which is preliminary data.</text>
</comment>
<accession>A0AAU9L9W2</accession>